<name>A0A428S5D4_9HYPO</name>
<feature type="region of interest" description="Disordered" evidence="1">
    <location>
        <begin position="388"/>
        <end position="448"/>
    </location>
</feature>
<protein>
    <recommendedName>
        <fullName evidence="2">HNH nuclease domain-containing protein</fullName>
    </recommendedName>
</protein>
<sequence>MCSTAVTPTGRTLGWNIHFLAGRGRGHFAGLFHPSDSDLVTFRDVVDELRLCFEFPDSTPNSGAWDQIAFGLIDSPSPVNSGPALFSEEGPDLPVPSLSTPDIRRPNVLSFRIVHHAPCNLPSNSSLNKHLEAKCAQHVPQPVRRHERRYLPPKKPSPDPRYAVMPLRKTLKGKSRSASPPKHTVSGSVSPARDGAADADEEDITGMVAPPTMTLALDYARSTAAKFRSSCLQASNVCAVSGKGQSWYFTPAVGPALQACHIVEQQHYHLYPDHELEDDACLEDSLRRLQQLWHSTWSASNGILLLTHLHDLFDARLFSIHPDTHRIRAFVPYDVLTEFHGRKAILPPIVDREALRHHYEMCCIENMAALTPYPETISLGIATSGTSTALSSRTNFPITPTPGDVVVGEPSKRSRSTRHDQGQAPKGNDVEEGLEDEGGGKRRRLDDSKTYDEGIHDWATNRIFDTHITPLNSQASQSFATIVKDGLFVWDEAVELNKTKVFITVRDFRIVVRQWQGDKITQARIDMIKHEMQQVWASPEWKLTINLQ</sequence>
<organism evidence="3 4">
    <name type="scientific">Fusarium ambrosium</name>
    <dbReference type="NCBI Taxonomy" id="131363"/>
    <lineage>
        <taxon>Eukaryota</taxon>
        <taxon>Fungi</taxon>
        <taxon>Dikarya</taxon>
        <taxon>Ascomycota</taxon>
        <taxon>Pezizomycotina</taxon>
        <taxon>Sordariomycetes</taxon>
        <taxon>Hypocreomycetidae</taxon>
        <taxon>Hypocreales</taxon>
        <taxon>Nectriaceae</taxon>
        <taxon>Fusarium</taxon>
        <taxon>Fusarium solani species complex</taxon>
    </lineage>
</organism>
<gene>
    <name evidence="3" type="ORF">CDV31_016617</name>
</gene>
<dbReference type="Pfam" id="PF13391">
    <property type="entry name" value="HNH_2"/>
    <property type="match status" value="1"/>
</dbReference>
<feature type="region of interest" description="Disordered" evidence="1">
    <location>
        <begin position="137"/>
        <end position="205"/>
    </location>
</feature>
<feature type="compositionally biased region" description="Polar residues" evidence="1">
    <location>
        <begin position="388"/>
        <end position="398"/>
    </location>
</feature>
<reference evidence="3 4" key="1">
    <citation type="submission" date="2017-06" db="EMBL/GenBank/DDBJ databases">
        <title>Cmopartive genomic analysis of Ambrosia Fusariam Clade fungi.</title>
        <authorList>
            <person name="Stajich J.E."/>
            <person name="Carrillo J."/>
            <person name="Kijimoto T."/>
            <person name="Eskalen A."/>
            <person name="O'Donnell K."/>
            <person name="Kasson M."/>
        </authorList>
    </citation>
    <scope>NUCLEOTIDE SEQUENCE [LARGE SCALE GENOMIC DNA]</scope>
    <source>
        <strain evidence="3 4">NRRL 20438</strain>
    </source>
</reference>
<evidence type="ECO:0000259" key="2">
    <source>
        <dbReference type="Pfam" id="PF13391"/>
    </source>
</evidence>
<evidence type="ECO:0000313" key="4">
    <source>
        <dbReference type="Proteomes" id="UP000288429"/>
    </source>
</evidence>
<evidence type="ECO:0000313" key="3">
    <source>
        <dbReference type="EMBL" id="RSL85079.1"/>
    </source>
</evidence>
<proteinExistence type="predicted"/>
<dbReference type="InterPro" id="IPR003615">
    <property type="entry name" value="HNH_nuc"/>
</dbReference>
<dbReference type="AlphaFoldDB" id="A0A428S5D4"/>
<keyword evidence="4" id="KW-1185">Reference proteome</keyword>
<dbReference type="Proteomes" id="UP000288429">
    <property type="component" value="Unassembled WGS sequence"/>
</dbReference>
<accession>A0A428S5D4</accession>
<feature type="compositionally biased region" description="Basic residues" evidence="1">
    <location>
        <begin position="143"/>
        <end position="152"/>
    </location>
</feature>
<feature type="domain" description="HNH nuclease" evidence="2">
    <location>
        <begin position="238"/>
        <end position="321"/>
    </location>
</feature>
<evidence type="ECO:0000256" key="1">
    <source>
        <dbReference type="SAM" id="MobiDB-lite"/>
    </source>
</evidence>
<comment type="caution">
    <text evidence="3">The sequence shown here is derived from an EMBL/GenBank/DDBJ whole genome shotgun (WGS) entry which is preliminary data.</text>
</comment>
<dbReference type="EMBL" id="NIZV01000578">
    <property type="protein sequence ID" value="RSL85079.1"/>
    <property type="molecule type" value="Genomic_DNA"/>
</dbReference>
<feature type="compositionally biased region" description="Basic and acidic residues" evidence="1">
    <location>
        <begin position="438"/>
        <end position="448"/>
    </location>
</feature>